<evidence type="ECO:0000313" key="2">
    <source>
        <dbReference type="EMBL" id="KYQ60285.1"/>
    </source>
</evidence>
<accession>A0A151XIZ5</accession>
<protein>
    <submittedName>
        <fullName evidence="2">Uncharacterized protein</fullName>
    </submittedName>
</protein>
<dbReference type="EMBL" id="KQ982080">
    <property type="protein sequence ID" value="KYQ60285.1"/>
    <property type="molecule type" value="Genomic_DNA"/>
</dbReference>
<evidence type="ECO:0000256" key="1">
    <source>
        <dbReference type="SAM" id="MobiDB-lite"/>
    </source>
</evidence>
<dbReference type="AlphaFoldDB" id="A0A151XIZ5"/>
<dbReference type="Proteomes" id="UP000075809">
    <property type="component" value="Unassembled WGS sequence"/>
</dbReference>
<feature type="compositionally biased region" description="Basic and acidic residues" evidence="1">
    <location>
        <begin position="106"/>
        <end position="134"/>
    </location>
</feature>
<sequence length="161" mass="18890">MNIRRWQVVRCLVFFYIATRRKLLVLVITTPSFLPYIEGELHKAQKPQDVYGQQSSVCSFSFETFGCCLLLNSTRICGVYRTVALSIPDVTSNFTSAVKERRARKTDRQRERERQRETKRVRRETGERTERKQRNVEWKKKWKENGGSRAFSGIEFGAMDG</sequence>
<proteinExistence type="predicted"/>
<feature type="region of interest" description="Disordered" evidence="1">
    <location>
        <begin position="98"/>
        <end position="134"/>
    </location>
</feature>
<gene>
    <name evidence="2" type="ORF">ALC60_00693</name>
</gene>
<name>A0A151XIZ5_9HYME</name>
<keyword evidence="3" id="KW-1185">Reference proteome</keyword>
<reference evidence="2 3" key="1">
    <citation type="submission" date="2015-09" db="EMBL/GenBank/DDBJ databases">
        <title>Trachymyrmex zeteki WGS genome.</title>
        <authorList>
            <person name="Nygaard S."/>
            <person name="Hu H."/>
            <person name="Boomsma J."/>
            <person name="Zhang G."/>
        </authorList>
    </citation>
    <scope>NUCLEOTIDE SEQUENCE [LARGE SCALE GENOMIC DNA]</scope>
    <source>
        <strain evidence="2">Tzet28-1</strain>
        <tissue evidence="2">Whole body</tissue>
    </source>
</reference>
<organism evidence="2 3">
    <name type="scientific">Mycetomoellerius zeteki</name>
    <dbReference type="NCBI Taxonomy" id="64791"/>
    <lineage>
        <taxon>Eukaryota</taxon>
        <taxon>Metazoa</taxon>
        <taxon>Ecdysozoa</taxon>
        <taxon>Arthropoda</taxon>
        <taxon>Hexapoda</taxon>
        <taxon>Insecta</taxon>
        <taxon>Pterygota</taxon>
        <taxon>Neoptera</taxon>
        <taxon>Endopterygota</taxon>
        <taxon>Hymenoptera</taxon>
        <taxon>Apocrita</taxon>
        <taxon>Aculeata</taxon>
        <taxon>Formicoidea</taxon>
        <taxon>Formicidae</taxon>
        <taxon>Myrmicinae</taxon>
        <taxon>Mycetomoellerius</taxon>
    </lineage>
</organism>
<evidence type="ECO:0000313" key="3">
    <source>
        <dbReference type="Proteomes" id="UP000075809"/>
    </source>
</evidence>